<gene>
    <name evidence="3" type="ORF">FFL34_17825</name>
</gene>
<dbReference type="OrthoDB" id="2156930at2"/>
<proteinExistence type="inferred from homology"/>
<dbReference type="InterPro" id="IPR000525">
    <property type="entry name" value="Initiator_Rep_WH1"/>
</dbReference>
<evidence type="ECO:0000256" key="1">
    <source>
        <dbReference type="ARBA" id="ARBA00038283"/>
    </source>
</evidence>
<dbReference type="InterPro" id="IPR036390">
    <property type="entry name" value="WH_DNA-bd_sf"/>
</dbReference>
<accession>A0A5S3R650</accession>
<dbReference type="EMBL" id="VCIA01000002">
    <property type="protein sequence ID" value="TMN18810.1"/>
    <property type="molecule type" value="Genomic_DNA"/>
</dbReference>
<dbReference type="GO" id="GO:0006270">
    <property type="term" value="P:DNA replication initiation"/>
    <property type="evidence" value="ECO:0007669"/>
    <property type="project" value="InterPro"/>
</dbReference>
<protein>
    <submittedName>
        <fullName evidence="3">Replication initiation protein</fullName>
    </submittedName>
</protein>
<dbReference type="Proteomes" id="UP000306980">
    <property type="component" value="Unassembled WGS sequence"/>
</dbReference>
<comment type="similarity">
    <text evidence="1">Belongs to the initiator RepB protein family.</text>
</comment>
<evidence type="ECO:0000313" key="3">
    <source>
        <dbReference type="EMBL" id="TMN18810.1"/>
    </source>
</evidence>
<reference evidence="3 4" key="1">
    <citation type="submission" date="2019-05" db="EMBL/GenBank/DDBJ databases">
        <title>Genomic analysis of Lentibacillus sp. NKC220-2.</title>
        <authorList>
            <person name="Oh Y.J."/>
        </authorList>
    </citation>
    <scope>NUCLEOTIDE SEQUENCE [LARGE SCALE GENOMIC DNA]</scope>
    <source>
        <strain evidence="3 4">NKC220-2</strain>
    </source>
</reference>
<dbReference type="Pfam" id="PF01051">
    <property type="entry name" value="Rep3_N"/>
    <property type="match status" value="1"/>
</dbReference>
<evidence type="ECO:0000259" key="2">
    <source>
        <dbReference type="Pfam" id="PF01051"/>
    </source>
</evidence>
<sequence>MKNNKEQTIDYESSIRKSNELSMAKLNHGLTLNQMQLLAYAIYSTQKDSKRNIFNKASFEQKFGLGEYRTEHANEDTKKLYELGFATVNLEEDEFDYLRVFQRITYKKGIFSFKWADDMLPHILELKDNYVMTDLSIAAKFKSSFSWTLYEYLKAHYGYWHKELSKKSLMRLFGIENVKSYQSNTSLLKTKALNLAIDEINQYTEFEVWYKEIKSGRKITGFQIHWSTGKRKAGATDKQLTLLREINDEVERKMFDYLALENSKSRDMARRYIIRIKEIDRQVNEKLTSKQANVFIQEAKELYRCLQDLLENDGQERDTSIYFNWLEDEE</sequence>
<dbReference type="AlphaFoldDB" id="A0A5S3R650"/>
<name>A0A5S3R650_9BACI</name>
<dbReference type="Pfam" id="PF21205">
    <property type="entry name" value="Rep3_C"/>
    <property type="match status" value="1"/>
</dbReference>
<dbReference type="SUPFAM" id="SSF46785">
    <property type="entry name" value="Winged helix' DNA-binding domain"/>
    <property type="match status" value="2"/>
</dbReference>
<dbReference type="InterPro" id="IPR036388">
    <property type="entry name" value="WH-like_DNA-bd_sf"/>
</dbReference>
<dbReference type="RefSeq" id="WP_138604807.1">
    <property type="nucleotide sequence ID" value="NZ_VCIA01000002.1"/>
</dbReference>
<feature type="domain" description="Initiator Rep protein WH1" evidence="2">
    <location>
        <begin position="15"/>
        <end position="154"/>
    </location>
</feature>
<comment type="caution">
    <text evidence="3">The sequence shown here is derived from an EMBL/GenBank/DDBJ whole genome shotgun (WGS) entry which is preliminary data.</text>
</comment>
<organism evidence="3 4">
    <name type="scientific">Lentibacillus cibarius</name>
    <dbReference type="NCBI Taxonomy" id="2583219"/>
    <lineage>
        <taxon>Bacteria</taxon>
        <taxon>Bacillati</taxon>
        <taxon>Bacillota</taxon>
        <taxon>Bacilli</taxon>
        <taxon>Bacillales</taxon>
        <taxon>Bacillaceae</taxon>
        <taxon>Lentibacillus</taxon>
    </lineage>
</organism>
<evidence type="ECO:0000313" key="4">
    <source>
        <dbReference type="Proteomes" id="UP000306980"/>
    </source>
</evidence>
<dbReference type="Gene3D" id="1.10.10.10">
    <property type="entry name" value="Winged helix-like DNA-binding domain superfamily/Winged helix DNA-binding domain"/>
    <property type="match status" value="2"/>
</dbReference>
<dbReference type="GO" id="GO:0003887">
    <property type="term" value="F:DNA-directed DNA polymerase activity"/>
    <property type="evidence" value="ECO:0007669"/>
    <property type="project" value="InterPro"/>
</dbReference>